<keyword evidence="2" id="KW-1185">Reference proteome</keyword>
<dbReference type="AlphaFoldDB" id="A0ABD0N788"/>
<accession>A0ABD0N788</accession>
<protein>
    <submittedName>
        <fullName evidence="1">Uncharacterized protein</fullName>
    </submittedName>
</protein>
<reference evidence="1 2" key="1">
    <citation type="submission" date="2024-05" db="EMBL/GenBank/DDBJ databases">
        <title>Genome sequencing and assembly of Indian major carp, Cirrhinus mrigala (Hamilton, 1822).</title>
        <authorList>
            <person name="Mohindra V."/>
            <person name="Chowdhury L.M."/>
            <person name="Lal K."/>
            <person name="Jena J.K."/>
        </authorList>
    </citation>
    <scope>NUCLEOTIDE SEQUENCE [LARGE SCALE GENOMIC DNA]</scope>
    <source>
        <strain evidence="1">CM1030</strain>
        <tissue evidence="1">Blood</tissue>
    </source>
</reference>
<dbReference type="EMBL" id="JAMKFB020000024">
    <property type="protein sequence ID" value="KAL0157155.1"/>
    <property type="molecule type" value="Genomic_DNA"/>
</dbReference>
<feature type="non-terminal residue" evidence="1">
    <location>
        <position position="70"/>
    </location>
</feature>
<dbReference type="Proteomes" id="UP001529510">
    <property type="component" value="Unassembled WGS sequence"/>
</dbReference>
<gene>
    <name evidence="1" type="ORF">M9458_048401</name>
</gene>
<name>A0ABD0N788_CIRMR</name>
<sequence>LHKVFRFTWLFKDARLSIVCYYQSRGRNHAVPNPHGAKLLSHGVKLFLFFVYTGRQVLIKSHRAVLEKNL</sequence>
<evidence type="ECO:0000313" key="2">
    <source>
        <dbReference type="Proteomes" id="UP001529510"/>
    </source>
</evidence>
<proteinExistence type="predicted"/>
<evidence type="ECO:0000313" key="1">
    <source>
        <dbReference type="EMBL" id="KAL0157155.1"/>
    </source>
</evidence>
<comment type="caution">
    <text evidence="1">The sequence shown here is derived from an EMBL/GenBank/DDBJ whole genome shotgun (WGS) entry which is preliminary data.</text>
</comment>
<organism evidence="1 2">
    <name type="scientific">Cirrhinus mrigala</name>
    <name type="common">Mrigala</name>
    <dbReference type="NCBI Taxonomy" id="683832"/>
    <lineage>
        <taxon>Eukaryota</taxon>
        <taxon>Metazoa</taxon>
        <taxon>Chordata</taxon>
        <taxon>Craniata</taxon>
        <taxon>Vertebrata</taxon>
        <taxon>Euteleostomi</taxon>
        <taxon>Actinopterygii</taxon>
        <taxon>Neopterygii</taxon>
        <taxon>Teleostei</taxon>
        <taxon>Ostariophysi</taxon>
        <taxon>Cypriniformes</taxon>
        <taxon>Cyprinidae</taxon>
        <taxon>Labeoninae</taxon>
        <taxon>Labeonini</taxon>
        <taxon>Cirrhinus</taxon>
    </lineage>
</organism>
<feature type="non-terminal residue" evidence="1">
    <location>
        <position position="1"/>
    </location>
</feature>